<feature type="transmembrane region" description="Helical" evidence="5">
    <location>
        <begin position="141"/>
        <end position="161"/>
    </location>
</feature>
<organism evidence="6 7">
    <name type="scientific">Photobacterium halotolerans</name>
    <dbReference type="NCBI Taxonomy" id="265726"/>
    <lineage>
        <taxon>Bacteria</taxon>
        <taxon>Pseudomonadati</taxon>
        <taxon>Pseudomonadota</taxon>
        <taxon>Gammaproteobacteria</taxon>
        <taxon>Vibrionales</taxon>
        <taxon>Vibrionaceae</taxon>
        <taxon>Photobacterium</taxon>
    </lineage>
</organism>
<dbReference type="AlphaFoldDB" id="A0A0F5VBM7"/>
<dbReference type="PANTHER" id="PTHR30249">
    <property type="entry name" value="PUTATIVE SEROTONIN TRANSPORTER"/>
    <property type="match status" value="1"/>
</dbReference>
<dbReference type="NCBIfam" id="TIGR00659">
    <property type="entry name" value="CidB/LrgB family autolysis modulator"/>
    <property type="match status" value="1"/>
</dbReference>
<feature type="transmembrane region" description="Helical" evidence="5">
    <location>
        <begin position="56"/>
        <end position="73"/>
    </location>
</feature>
<comment type="caution">
    <text evidence="6">The sequence shown here is derived from an EMBL/GenBank/DDBJ whole genome shotgun (WGS) entry which is preliminary data.</text>
</comment>
<name>A0A0F5VBM7_9GAMM</name>
<feature type="transmembrane region" description="Helical" evidence="5">
    <location>
        <begin position="201"/>
        <end position="225"/>
    </location>
</feature>
<evidence type="ECO:0000313" key="7">
    <source>
        <dbReference type="Proteomes" id="UP000033633"/>
    </source>
</evidence>
<dbReference type="Proteomes" id="UP000033633">
    <property type="component" value="Unassembled WGS sequence"/>
</dbReference>
<keyword evidence="3 5" id="KW-1133">Transmembrane helix</keyword>
<evidence type="ECO:0000256" key="3">
    <source>
        <dbReference type="ARBA" id="ARBA00022989"/>
    </source>
</evidence>
<dbReference type="STRING" id="265726.KY46_13820"/>
<dbReference type="InterPro" id="IPR007300">
    <property type="entry name" value="CidB/LrgB"/>
</dbReference>
<dbReference type="InterPro" id="IPR005261">
    <property type="entry name" value="YohK-like"/>
</dbReference>
<evidence type="ECO:0008006" key="8">
    <source>
        <dbReference type="Google" id="ProtNLM"/>
    </source>
</evidence>
<accession>A0A0F5VBM7</accession>
<feature type="transmembrane region" description="Helical" evidence="5">
    <location>
        <begin position="25"/>
        <end position="44"/>
    </location>
</feature>
<sequence>MMWLVVTLIVFILARQLSKRYQHPILNPLLICLVVIIPLLLMLNVPYEVYFDDNKWIHYLLEPAVVALAFPLYEQLPQIRSRWKVIVTASVCGSILSMMTGTAIAFALGADLQLTASILPKSVTTPIAMAVAEQIGGVPSLAAVMVLIAGVFGAVLGYPLFKLARITHPMAKGLSMGTVAHALGTAKAAEENYKDGAFSSLALVLCGVITAILAPIIYPLLLSIFH</sequence>
<evidence type="ECO:0000256" key="5">
    <source>
        <dbReference type="SAM" id="Phobius"/>
    </source>
</evidence>
<dbReference type="EMBL" id="JWYV01000012">
    <property type="protein sequence ID" value="KKC99181.1"/>
    <property type="molecule type" value="Genomic_DNA"/>
</dbReference>
<evidence type="ECO:0000313" key="6">
    <source>
        <dbReference type="EMBL" id="KKC99181.1"/>
    </source>
</evidence>
<feature type="transmembrane region" description="Helical" evidence="5">
    <location>
        <begin position="85"/>
        <end position="110"/>
    </location>
</feature>
<dbReference type="Pfam" id="PF04172">
    <property type="entry name" value="LrgB"/>
    <property type="match status" value="1"/>
</dbReference>
<evidence type="ECO:0000256" key="4">
    <source>
        <dbReference type="ARBA" id="ARBA00023136"/>
    </source>
</evidence>
<keyword evidence="4 5" id="KW-0472">Membrane</keyword>
<comment type="subcellular location">
    <subcellularLocation>
        <location evidence="1">Membrane</location>
        <topology evidence="1">Multi-pass membrane protein</topology>
    </subcellularLocation>
</comment>
<dbReference type="PATRIC" id="fig|265726.11.peg.999"/>
<evidence type="ECO:0000256" key="1">
    <source>
        <dbReference type="ARBA" id="ARBA00004141"/>
    </source>
</evidence>
<keyword evidence="7" id="KW-1185">Reference proteome</keyword>
<protein>
    <recommendedName>
        <fullName evidence="8">CidB/LrgB family autolysis modulator</fullName>
    </recommendedName>
</protein>
<reference evidence="6 7" key="1">
    <citation type="submission" date="2014-12" db="EMBL/GenBank/DDBJ databases">
        <title>Mercury Reductase activity and rhizosphere competence traits in the genome of root associated Photobacterium halotolerans MELD1.</title>
        <authorList>
            <person name="Mathew D.C."/>
            <person name="Huang C.-C."/>
        </authorList>
    </citation>
    <scope>NUCLEOTIDE SEQUENCE [LARGE SCALE GENOMIC DNA]</scope>
    <source>
        <strain evidence="6 7">MELD1</strain>
    </source>
</reference>
<dbReference type="OrthoDB" id="9811701at2"/>
<keyword evidence="2 5" id="KW-0812">Transmembrane</keyword>
<dbReference type="PANTHER" id="PTHR30249:SF0">
    <property type="entry name" value="PLASTIDAL GLYCOLATE_GLYCERATE TRANSLOCATOR 1, CHLOROPLASTIC"/>
    <property type="match status" value="1"/>
</dbReference>
<proteinExistence type="predicted"/>
<gene>
    <name evidence="6" type="ORF">KY46_13820</name>
</gene>
<dbReference type="GO" id="GO:0016020">
    <property type="term" value="C:membrane"/>
    <property type="evidence" value="ECO:0007669"/>
    <property type="project" value="UniProtKB-SubCell"/>
</dbReference>
<evidence type="ECO:0000256" key="2">
    <source>
        <dbReference type="ARBA" id="ARBA00022692"/>
    </source>
</evidence>
<dbReference type="NCBIfam" id="NF007983">
    <property type="entry name" value="PRK10711.1"/>
    <property type="match status" value="1"/>
</dbReference>